<dbReference type="InterPro" id="IPR011989">
    <property type="entry name" value="ARM-like"/>
</dbReference>
<comment type="similarity">
    <text evidence="2">Belongs to the CND3 (condensin subunit 3) family.</text>
</comment>
<evidence type="ECO:0000313" key="11">
    <source>
        <dbReference type="Proteomes" id="UP001610334"/>
    </source>
</evidence>
<dbReference type="Pfam" id="PF12719">
    <property type="entry name" value="Cnd3"/>
    <property type="match status" value="1"/>
</dbReference>
<dbReference type="InterPro" id="IPR025977">
    <property type="entry name" value="Cnd3_C"/>
</dbReference>
<keyword evidence="6" id="KW-0226">DNA condensation</keyword>
<reference evidence="10 11" key="1">
    <citation type="submission" date="2024-07" db="EMBL/GenBank/DDBJ databases">
        <title>Section-level genome sequencing and comparative genomics of Aspergillus sections Usti and Cavernicolus.</title>
        <authorList>
            <consortium name="Lawrence Berkeley National Laboratory"/>
            <person name="Nybo J.L."/>
            <person name="Vesth T.C."/>
            <person name="Theobald S."/>
            <person name="Frisvad J.C."/>
            <person name="Larsen T.O."/>
            <person name="Kjaerboelling I."/>
            <person name="Rothschild-Mancinelli K."/>
            <person name="Lyhne E.K."/>
            <person name="Kogle M.E."/>
            <person name="Barry K."/>
            <person name="Clum A."/>
            <person name="Na H."/>
            <person name="Ledsgaard L."/>
            <person name="Lin J."/>
            <person name="Lipzen A."/>
            <person name="Kuo A."/>
            <person name="Riley R."/>
            <person name="Mondo S."/>
            <person name="Labutti K."/>
            <person name="Haridas S."/>
            <person name="Pangalinan J."/>
            <person name="Salamov A.A."/>
            <person name="Simmons B.A."/>
            <person name="Magnuson J.K."/>
            <person name="Chen J."/>
            <person name="Drula E."/>
            <person name="Henrissat B."/>
            <person name="Wiebenga A."/>
            <person name="Lubbers R.J."/>
            <person name="Gomes A.C."/>
            <person name="Makela M.R."/>
            <person name="Stajich J."/>
            <person name="Grigoriev I.V."/>
            <person name="Mortensen U.H."/>
            <person name="De Vries R.P."/>
            <person name="Baker S.E."/>
            <person name="Andersen M.R."/>
        </authorList>
    </citation>
    <scope>NUCLEOTIDE SEQUENCE [LARGE SCALE GENOMIC DNA]</scope>
    <source>
        <strain evidence="10 11">CBS 588.65</strain>
    </source>
</reference>
<feature type="region of interest" description="Disordered" evidence="8">
    <location>
        <begin position="969"/>
        <end position="993"/>
    </location>
</feature>
<feature type="compositionally biased region" description="Low complexity" evidence="8">
    <location>
        <begin position="1067"/>
        <end position="1077"/>
    </location>
</feature>
<organism evidence="10 11">
    <name type="scientific">Aspergillus granulosus</name>
    <dbReference type="NCBI Taxonomy" id="176169"/>
    <lineage>
        <taxon>Eukaryota</taxon>
        <taxon>Fungi</taxon>
        <taxon>Dikarya</taxon>
        <taxon>Ascomycota</taxon>
        <taxon>Pezizomycotina</taxon>
        <taxon>Eurotiomycetes</taxon>
        <taxon>Eurotiomycetidae</taxon>
        <taxon>Eurotiales</taxon>
        <taxon>Aspergillaceae</taxon>
        <taxon>Aspergillus</taxon>
        <taxon>Aspergillus subgen. Nidulantes</taxon>
    </lineage>
</organism>
<dbReference type="Proteomes" id="UP001610334">
    <property type="component" value="Unassembled WGS sequence"/>
</dbReference>
<dbReference type="Gene3D" id="1.25.10.10">
    <property type="entry name" value="Leucine-rich Repeat Variant"/>
    <property type="match status" value="2"/>
</dbReference>
<comment type="subcellular location">
    <subcellularLocation>
        <location evidence="1">Chromosome</location>
    </subcellularLocation>
</comment>
<dbReference type="PANTHER" id="PTHR14418:SF5">
    <property type="entry name" value="CONDENSIN COMPLEX SUBUNIT 3"/>
    <property type="match status" value="1"/>
</dbReference>
<dbReference type="EMBL" id="JBFXLT010000064">
    <property type="protein sequence ID" value="KAL2810959.1"/>
    <property type="molecule type" value="Genomic_DNA"/>
</dbReference>
<evidence type="ECO:0000256" key="3">
    <source>
        <dbReference type="ARBA" id="ARBA00022454"/>
    </source>
</evidence>
<evidence type="ECO:0000256" key="1">
    <source>
        <dbReference type="ARBA" id="ARBA00004286"/>
    </source>
</evidence>
<dbReference type="SUPFAM" id="SSF48371">
    <property type="entry name" value="ARM repeat"/>
    <property type="match status" value="1"/>
</dbReference>
<keyword evidence="4" id="KW-0132">Cell division</keyword>
<dbReference type="InterPro" id="IPR027165">
    <property type="entry name" value="CND3"/>
</dbReference>
<evidence type="ECO:0000256" key="8">
    <source>
        <dbReference type="SAM" id="MobiDB-lite"/>
    </source>
</evidence>
<feature type="compositionally biased region" description="Low complexity" evidence="8">
    <location>
        <begin position="1"/>
        <end position="25"/>
    </location>
</feature>
<keyword evidence="5" id="KW-0498">Mitosis</keyword>
<accession>A0ABR4H6R1</accession>
<protein>
    <submittedName>
        <fullName evidence="10">Nuclear condensing complex subunit</fullName>
    </submittedName>
</protein>
<evidence type="ECO:0000256" key="4">
    <source>
        <dbReference type="ARBA" id="ARBA00022618"/>
    </source>
</evidence>
<dbReference type="InterPro" id="IPR016024">
    <property type="entry name" value="ARM-type_fold"/>
</dbReference>
<feature type="region of interest" description="Disordered" evidence="8">
    <location>
        <begin position="1"/>
        <end position="48"/>
    </location>
</feature>
<evidence type="ECO:0000256" key="7">
    <source>
        <dbReference type="ARBA" id="ARBA00023306"/>
    </source>
</evidence>
<proteinExistence type="inferred from homology"/>
<keyword evidence="11" id="KW-1185">Reference proteome</keyword>
<evidence type="ECO:0000313" key="10">
    <source>
        <dbReference type="EMBL" id="KAL2810959.1"/>
    </source>
</evidence>
<comment type="caution">
    <text evidence="10">The sequence shown here is derived from an EMBL/GenBank/DDBJ whole genome shotgun (WGS) entry which is preliminary data.</text>
</comment>
<evidence type="ECO:0000256" key="2">
    <source>
        <dbReference type="ARBA" id="ARBA00006533"/>
    </source>
</evidence>
<feature type="region of interest" description="Disordered" evidence="8">
    <location>
        <begin position="1045"/>
        <end position="1114"/>
    </location>
</feature>
<gene>
    <name evidence="10" type="ORF">BJX63DRAFT_297657</name>
</gene>
<evidence type="ECO:0000259" key="9">
    <source>
        <dbReference type="Pfam" id="PF12719"/>
    </source>
</evidence>
<feature type="domain" description="Nuclear condensin complex subunit 3 C-terminal" evidence="9">
    <location>
        <begin position="632"/>
        <end position="966"/>
    </location>
</feature>
<evidence type="ECO:0000256" key="6">
    <source>
        <dbReference type="ARBA" id="ARBA00023067"/>
    </source>
</evidence>
<sequence>MPGRVSARSSASTTRKASATSNASSGRAGSATPSFAIPEEPAEPEASPNLRRDVCAIFADAQHSTTGHRKLVVRLRKIQEICCGIPQKKKGDKNAESSQERLVPGEETIPEKEFNVEVGRCVLRILTIKKTEPVGDRILRFLGSFLTHASEKDAELFGSDEDEDDIQNTHERPTAHLTTSLVSLIVPLLSAKDKIVRFRTTQIIAHVVNSLDTVDDDLYHTLRQGLLKRIRDKEPSVRVQAVMGLGRLAGNEEDEDENDDSNAALVEKLVDIMQNDTSAEVRRTLLLNLPLVPSTLPYLLERARDLDPPTRRALYSRLLPTLGDFRHLSLTMREKLLRWGLRDRDESVRKATGKLFYDRWVEDCAGTNDDPEKSGQRSPPNISALLELLERIDVVNSGMESGIAHEAMRSFWEGRPDYREAVLFDEHFWESMTAESAFLLRSFNDFCRVENEGKYDNLADEKIPVVTALALYLHKYMTSLLQRKKSAKDATDVNDDETIEVEFIVEQLLHIAMTLDYSDEVGRRKMFSLLREALAVPELPEECTKLTVETLRCVCGPDAAAESEFCSVVLEAIAEVHDTIITEDSFVSAKSEISDDASSRARSETPMSEDDKPFNKEEAKAKVLREIVVNMKCLHIALCMLQNVEGNLQTNMNLVTMLNNLVVPAVRSHEAPIRERGLECLGLCCLLDKTLAEENMTLFIHCYSKGHEALQATAIHILCDMLTSHPSLLAPVTQADKETVSPPAFQKPLLKVFARALKASSPSTVQTAAASALSKLLLTGAFTPTAANMPQAIQEFNQTAIETLLQSLVVSFFHPRTRDNPALRQSLAYFFPVYCHSRPSNTQHMRKITVPVIRAVLNSAEEYYSLEAEEDSDGEIDENVGQKELKALMTGVLGMLSEWTDERRVVGLGGERVLVGGPASSNACGFIHLELVKDILERVLGISAGTNRCSKEERKLLFSLMSKLYIAPPTAPSRSASQNPESDDPFRSSVRSAQGAEITQENLALAQEVKELLDQTIEEGMAADAAGRNALVKVKNVVLKLLASPQSTRPASSRGGRESSVESDMGSVRSRSVRPSVEPGLARRGVSVEPSIMEEDENEDSRMTVIKEEEMEED</sequence>
<name>A0ABR4H6R1_9EURO</name>
<dbReference type="PANTHER" id="PTHR14418">
    <property type="entry name" value="CONDENSIN COMPLEX SUBUNIT 3-RELATED"/>
    <property type="match status" value="1"/>
</dbReference>
<keyword evidence="3" id="KW-0158">Chromosome</keyword>
<keyword evidence="7" id="KW-0131">Cell cycle</keyword>
<evidence type="ECO:0000256" key="5">
    <source>
        <dbReference type="ARBA" id="ARBA00022776"/>
    </source>
</evidence>